<keyword evidence="3 11" id="KW-0597">Phosphoprotein</keyword>
<evidence type="ECO:0000256" key="8">
    <source>
        <dbReference type="ARBA" id="ARBA00023012"/>
    </source>
</evidence>
<dbReference type="Gene3D" id="1.10.287.130">
    <property type="match status" value="1"/>
</dbReference>
<dbReference type="Gene3D" id="2.60.40.10">
    <property type="entry name" value="Immunoglobulins"/>
    <property type="match status" value="1"/>
</dbReference>
<dbReference type="GO" id="GO:0043565">
    <property type="term" value="F:sequence-specific DNA binding"/>
    <property type="evidence" value="ECO:0007669"/>
    <property type="project" value="InterPro"/>
</dbReference>
<reference evidence="15 19" key="1">
    <citation type="submission" date="2015-09" db="EMBL/GenBank/DDBJ databases">
        <authorList>
            <consortium name="Pathogen Informatics"/>
        </authorList>
    </citation>
    <scope>NUCLEOTIDE SEQUENCE [LARGE SCALE GENOMIC DNA]</scope>
    <source>
        <strain evidence="15 19">2789STDY5834846</strain>
    </source>
</reference>
<dbReference type="PROSITE" id="PS50110">
    <property type="entry name" value="RESPONSE_REGULATORY"/>
    <property type="match status" value="1"/>
</dbReference>
<sequence>MKHLNLILTLLILICYPLHPAYAFFDKDIQLLTMRDGLADNTIPCIYKDEDGFMWFGTDNGLSRYDGKTIQNFKPAEAYVSVSGIVRLSDDLLGVVSDGFLYYFNRKLETFLPKCVDSAISTGVTHVLVADDSSYWGISGSRLILYQWEIEQGEEEGEYAVRVNIQKEFQLLEEKTELFSSICYREEDKNGIWLTTNRGNLILFHPDTPESYQKISLADGKPLQVTSILNKDGIVWISTIAKGIVRYHTKSGHIDRISFGGTGKENLLSHTDVYQIVFVGNNRYLAVTWGGYTLLMPDEKQPEELTSEIYSNTHTQIYRNLETRMISAYYDPNGLLWIGTNGGGVMYSDLRSQFYDRYYQDRHNEICSILLDDNHRVWLATYHKGIMRSDMPYVQGKKLSFSKVDTGSGKSEETMLCALEDADGNLWFGNIDGTLTVCHIRTGRFVVHSLLVDGVANRASVWALYMDNKNRLYVGTGDGLLLYNHQESTCVKLSAERYLNEKRQPFIRAIVQTKDGTIWLGTSNMGVCRLVESASGDISVENGYEGRMNMEYRSVRSLLASSDGNLYIGYTDGFAVLSPRENSISAHYTTNNGLCSNFIGCMAEDNEGHVWLGSNSGISRYGRRQHLFYNYYIAGSNRSAIFSDKTLFFGNNQSLTYFNPEEINAYPTNERVLITGLEVDNRPVGIGEKVNNQIILNQIISSAERIVLDNDNRDFSLSFNNLSYSDERQKYNYRLLPYQGNWLISDEGERASYTNLPAGDYVFEVRNIYPNGETGEVTSLKIVILPHWSQTFVFRLFVSLLLLGGVAYGMRLIKLRQKRMEHEMQMKHELLTVSLEREKEHQIRVERENFFTGVAHELRTPLTLILAPVQELMKRYSPSEDFYKKLQLIYKNATSLHTLVDQLLYIQKIEAGMVRLQLSETDLVQLVRNVSEPFRQMSEIRQLHFDVDLPDERLLYWVDEGKITSAVQNLLSNAFKYTPPGGHVLLSVSPAMRNGQGYCRITVSDTGAGIPEELQKHIFESFITGDNRPEMSTKAGVGLHIVKTTMDLHHGLVTLKSVPDEGSTFALYIPEGKAHFAKDTYELVDAQQEKIKDEDLEPESFSPASENNVQEAGVKKSLLIIEDNEDVREYIRSLFASRYTVYEAGDGEEGVRVAKEQLPDLIISDVMMPVKDGFTCCREIRRQQETAPIPILMLTAKAEDIDIMQGCNSGADDYMMKPFNPEVLKTKVDNLILQRERLKRIYTKALMLKRKSEEGEKEDAFLQRLISIIEANLSNVDFNVKMLAEQLNMSQPTLYRKVKQRSELSVIDMIRSIRISKAATLILENHYSIQEISEMVGYSDTRTLRKHFMEQFGVSPSKYINSADLYSIG</sequence>
<name>A0A174TJG4_9BACE</name>
<dbReference type="GO" id="GO:0003700">
    <property type="term" value="F:DNA-binding transcription factor activity"/>
    <property type="evidence" value="ECO:0007669"/>
    <property type="project" value="InterPro"/>
</dbReference>
<evidence type="ECO:0000259" key="14">
    <source>
        <dbReference type="PROSITE" id="PS50110"/>
    </source>
</evidence>
<feature type="domain" description="Histidine kinase" evidence="13">
    <location>
        <begin position="853"/>
        <end position="1073"/>
    </location>
</feature>
<dbReference type="CDD" id="cd00075">
    <property type="entry name" value="HATPase"/>
    <property type="match status" value="1"/>
</dbReference>
<dbReference type="InterPro" id="IPR003661">
    <property type="entry name" value="HisK_dim/P_dom"/>
</dbReference>
<dbReference type="GeneID" id="69588574"/>
<dbReference type="Pfam" id="PF07494">
    <property type="entry name" value="Reg_prop"/>
    <property type="match status" value="3"/>
</dbReference>
<evidence type="ECO:0000256" key="4">
    <source>
        <dbReference type="ARBA" id="ARBA00022679"/>
    </source>
</evidence>
<dbReference type="EMBL" id="CACRSZ010000004">
    <property type="protein sequence ID" value="VYS76180.1"/>
    <property type="molecule type" value="Genomic_DNA"/>
</dbReference>
<dbReference type="FunFam" id="1.10.287.130:FF:000034">
    <property type="entry name" value="Two-component system sensor histidine kinase/response regulator"/>
    <property type="match status" value="1"/>
</dbReference>
<dbReference type="SMART" id="SM00342">
    <property type="entry name" value="HTH_ARAC"/>
    <property type="match status" value="1"/>
</dbReference>
<dbReference type="PANTHER" id="PTHR43547:SF2">
    <property type="entry name" value="HYBRID SIGNAL TRANSDUCTION HISTIDINE KINASE C"/>
    <property type="match status" value="1"/>
</dbReference>
<keyword evidence="9" id="KW-0805">Transcription regulation</keyword>
<dbReference type="Gene3D" id="3.30.565.10">
    <property type="entry name" value="Histidine kinase-like ATPase, C-terminal domain"/>
    <property type="match status" value="1"/>
</dbReference>
<keyword evidence="8" id="KW-0902">Two-component regulatory system</keyword>
<evidence type="ECO:0000256" key="1">
    <source>
        <dbReference type="ARBA" id="ARBA00000085"/>
    </source>
</evidence>
<keyword evidence="4 15" id="KW-0808">Transferase</keyword>
<keyword evidence="7" id="KW-0067">ATP-binding</keyword>
<evidence type="ECO:0000256" key="6">
    <source>
        <dbReference type="ARBA" id="ARBA00022777"/>
    </source>
</evidence>
<dbReference type="GO" id="GO:0005524">
    <property type="term" value="F:ATP binding"/>
    <property type="evidence" value="ECO:0007669"/>
    <property type="project" value="UniProtKB-KW"/>
</dbReference>
<dbReference type="Gene3D" id="3.40.50.2300">
    <property type="match status" value="1"/>
</dbReference>
<dbReference type="CDD" id="cd17574">
    <property type="entry name" value="REC_OmpR"/>
    <property type="match status" value="1"/>
</dbReference>
<feature type="domain" description="Response regulatory" evidence="14">
    <location>
        <begin position="1117"/>
        <end position="1232"/>
    </location>
</feature>
<feature type="modified residue" description="4-aspartylphosphate" evidence="11">
    <location>
        <position position="1165"/>
    </location>
</feature>
<dbReference type="InterPro" id="IPR015943">
    <property type="entry name" value="WD40/YVTN_repeat-like_dom_sf"/>
</dbReference>
<dbReference type="InterPro" id="IPR005467">
    <property type="entry name" value="His_kinase_dom"/>
</dbReference>
<dbReference type="PROSITE" id="PS50109">
    <property type="entry name" value="HIS_KIN"/>
    <property type="match status" value="1"/>
</dbReference>
<dbReference type="EMBL" id="CP103141">
    <property type="protein sequence ID" value="UVQ76372.1"/>
    <property type="molecule type" value="Genomic_DNA"/>
</dbReference>
<evidence type="ECO:0000256" key="10">
    <source>
        <dbReference type="ARBA" id="ARBA00023163"/>
    </source>
</evidence>
<gene>
    <name evidence="15" type="primary">evgS_18</name>
    <name evidence="18" type="synonym">tmoS_12</name>
    <name evidence="18" type="ORF">BFLFYP10_05119</name>
    <name evidence="15" type="ORF">ERS852461_04174</name>
    <name evidence="16" type="ORF">NXW97_07225</name>
    <name evidence="17" type="ORF">NXY30_08365</name>
</gene>
<proteinExistence type="predicted"/>
<dbReference type="PROSITE" id="PS01124">
    <property type="entry name" value="HTH_ARAC_FAMILY_2"/>
    <property type="match status" value="1"/>
</dbReference>
<dbReference type="SUPFAM" id="SSF46689">
    <property type="entry name" value="Homeodomain-like"/>
    <property type="match status" value="1"/>
</dbReference>
<dbReference type="SMART" id="SM00448">
    <property type="entry name" value="REC"/>
    <property type="match status" value="1"/>
</dbReference>
<evidence type="ECO:0000256" key="3">
    <source>
        <dbReference type="ARBA" id="ARBA00022553"/>
    </source>
</evidence>
<dbReference type="Pfam" id="PF00072">
    <property type="entry name" value="Response_reg"/>
    <property type="match status" value="1"/>
</dbReference>
<accession>A0A174TJG4</accession>
<dbReference type="SUPFAM" id="SSF52172">
    <property type="entry name" value="CheY-like"/>
    <property type="match status" value="1"/>
</dbReference>
<dbReference type="InterPro" id="IPR011110">
    <property type="entry name" value="Reg_prop"/>
</dbReference>
<evidence type="ECO:0000313" key="16">
    <source>
        <dbReference type="EMBL" id="MCS2791800.1"/>
    </source>
</evidence>
<dbReference type="InterPro" id="IPR011006">
    <property type="entry name" value="CheY-like_superfamily"/>
</dbReference>
<dbReference type="InterPro" id="IPR036097">
    <property type="entry name" value="HisK_dim/P_sf"/>
</dbReference>
<evidence type="ECO:0000313" key="17">
    <source>
        <dbReference type="EMBL" id="UVQ76372.1"/>
    </source>
</evidence>
<protein>
    <recommendedName>
        <fullName evidence="2">histidine kinase</fullName>
        <ecNumber evidence="2">2.7.13.3</ecNumber>
    </recommendedName>
</protein>
<dbReference type="EC" id="2.7.13.3" evidence="2"/>
<dbReference type="InterPro" id="IPR001789">
    <property type="entry name" value="Sig_transdc_resp-reg_receiver"/>
</dbReference>
<evidence type="ECO:0000259" key="13">
    <source>
        <dbReference type="PROSITE" id="PS50109"/>
    </source>
</evidence>
<evidence type="ECO:0000256" key="9">
    <source>
        <dbReference type="ARBA" id="ARBA00023015"/>
    </source>
</evidence>
<dbReference type="EMBL" id="JANUTS010000001">
    <property type="protein sequence ID" value="MCS2791800.1"/>
    <property type="molecule type" value="Genomic_DNA"/>
</dbReference>
<dbReference type="Proteomes" id="UP001060104">
    <property type="component" value="Chromosome"/>
</dbReference>
<evidence type="ECO:0000313" key="18">
    <source>
        <dbReference type="EMBL" id="VYS76180.1"/>
    </source>
</evidence>
<dbReference type="Pfam" id="PF12833">
    <property type="entry name" value="HTH_18"/>
    <property type="match status" value="1"/>
</dbReference>
<dbReference type="PANTHER" id="PTHR43547">
    <property type="entry name" value="TWO-COMPONENT HISTIDINE KINASE"/>
    <property type="match status" value="1"/>
</dbReference>
<dbReference type="CDD" id="cd00082">
    <property type="entry name" value="HisKA"/>
    <property type="match status" value="1"/>
</dbReference>
<dbReference type="Proteomes" id="UP000095606">
    <property type="component" value="Unassembled WGS sequence"/>
</dbReference>
<evidence type="ECO:0000259" key="12">
    <source>
        <dbReference type="PROSITE" id="PS01124"/>
    </source>
</evidence>
<dbReference type="Gene3D" id="1.10.10.60">
    <property type="entry name" value="Homeodomain-like"/>
    <property type="match status" value="1"/>
</dbReference>
<dbReference type="InterPro" id="IPR004358">
    <property type="entry name" value="Sig_transdc_His_kin-like_C"/>
</dbReference>
<dbReference type="FunFam" id="3.30.565.10:FF:000037">
    <property type="entry name" value="Hybrid sensor histidine kinase/response regulator"/>
    <property type="match status" value="1"/>
</dbReference>
<dbReference type="Proteomes" id="UP001204548">
    <property type="component" value="Unassembled WGS sequence"/>
</dbReference>
<dbReference type="EMBL" id="CZAE01000025">
    <property type="protein sequence ID" value="CUQ08641.1"/>
    <property type="molecule type" value="Genomic_DNA"/>
</dbReference>
<evidence type="ECO:0000313" key="15">
    <source>
        <dbReference type="EMBL" id="CUQ08641.1"/>
    </source>
</evidence>
<dbReference type="Gene3D" id="2.130.10.10">
    <property type="entry name" value="YVTN repeat-like/Quinoprotein amine dehydrogenase"/>
    <property type="match status" value="2"/>
</dbReference>
<dbReference type="SUPFAM" id="SSF63829">
    <property type="entry name" value="Calcium-dependent phosphotriesterase"/>
    <property type="match status" value="2"/>
</dbReference>
<comment type="catalytic activity">
    <reaction evidence="1">
        <text>ATP + protein L-histidine = ADP + protein N-phospho-L-histidine.</text>
        <dbReference type="EC" id="2.7.13.3"/>
    </reaction>
</comment>
<dbReference type="InterPro" id="IPR009057">
    <property type="entry name" value="Homeodomain-like_sf"/>
</dbReference>
<evidence type="ECO:0000313" key="20">
    <source>
        <dbReference type="Proteomes" id="UP001060104"/>
    </source>
</evidence>
<dbReference type="SMART" id="SM00387">
    <property type="entry name" value="HATPase_c"/>
    <property type="match status" value="1"/>
</dbReference>
<keyword evidence="6 15" id="KW-0418">Kinase</keyword>
<evidence type="ECO:0000256" key="5">
    <source>
        <dbReference type="ARBA" id="ARBA00022741"/>
    </source>
</evidence>
<evidence type="ECO:0000256" key="11">
    <source>
        <dbReference type="PROSITE-ProRule" id="PRU00169"/>
    </source>
</evidence>
<evidence type="ECO:0000313" key="19">
    <source>
        <dbReference type="Proteomes" id="UP000095606"/>
    </source>
</evidence>
<dbReference type="Pfam" id="PF00512">
    <property type="entry name" value="HisKA"/>
    <property type="match status" value="1"/>
</dbReference>
<dbReference type="InterPro" id="IPR036890">
    <property type="entry name" value="HATPase_C_sf"/>
</dbReference>
<dbReference type="FunFam" id="1.10.10.60:FF:000284">
    <property type="entry name" value="Two-component system sensor histidine kinase/response regulator"/>
    <property type="match status" value="1"/>
</dbReference>
<keyword evidence="10" id="KW-0804">Transcription</keyword>
<reference evidence="18" key="2">
    <citation type="submission" date="2019-11" db="EMBL/GenBank/DDBJ databases">
        <authorList>
            <person name="Feng L."/>
        </authorList>
    </citation>
    <scope>NUCLEOTIDE SEQUENCE</scope>
    <source>
        <strain evidence="18">BfaecisLFYP10</strain>
    </source>
</reference>
<dbReference type="InterPro" id="IPR013783">
    <property type="entry name" value="Ig-like_fold"/>
</dbReference>
<dbReference type="InterPro" id="IPR011123">
    <property type="entry name" value="Y_Y_Y"/>
</dbReference>
<dbReference type="InterPro" id="IPR018060">
    <property type="entry name" value="HTH_AraC"/>
</dbReference>
<keyword evidence="5" id="KW-0547">Nucleotide-binding</keyword>
<dbReference type="Pfam" id="PF02518">
    <property type="entry name" value="HATPase_c"/>
    <property type="match status" value="1"/>
</dbReference>
<accession>A0A6N2R8H8</accession>
<dbReference type="GO" id="GO:0000155">
    <property type="term" value="F:phosphorelay sensor kinase activity"/>
    <property type="evidence" value="ECO:0007669"/>
    <property type="project" value="InterPro"/>
</dbReference>
<reference evidence="16" key="3">
    <citation type="submission" date="2022-08" db="EMBL/GenBank/DDBJ databases">
        <title>Genome Sequencing of Bacteroides fragilis Group Isolates with Nanopore Technology.</title>
        <authorList>
            <person name="Tisza M.J."/>
            <person name="Smith D."/>
            <person name="Dekker J.P."/>
        </authorList>
    </citation>
    <scope>NUCLEOTIDE SEQUENCE</scope>
    <source>
        <strain evidence="16">BFG-351</strain>
        <strain evidence="17">BFG-527</strain>
    </source>
</reference>
<dbReference type="SUPFAM" id="SSF55874">
    <property type="entry name" value="ATPase domain of HSP90 chaperone/DNA topoisomerase II/histidine kinase"/>
    <property type="match status" value="1"/>
</dbReference>
<keyword evidence="20" id="KW-1185">Reference proteome</keyword>
<dbReference type="SMART" id="SM00388">
    <property type="entry name" value="HisKA"/>
    <property type="match status" value="1"/>
</dbReference>
<evidence type="ECO:0000256" key="7">
    <source>
        <dbReference type="ARBA" id="ARBA00022840"/>
    </source>
</evidence>
<organism evidence="15 19">
    <name type="scientific">Bacteroides faecis</name>
    <dbReference type="NCBI Taxonomy" id="674529"/>
    <lineage>
        <taxon>Bacteria</taxon>
        <taxon>Pseudomonadati</taxon>
        <taxon>Bacteroidota</taxon>
        <taxon>Bacteroidia</taxon>
        <taxon>Bacteroidales</taxon>
        <taxon>Bacteroidaceae</taxon>
        <taxon>Bacteroides</taxon>
    </lineage>
</organism>
<evidence type="ECO:0000256" key="2">
    <source>
        <dbReference type="ARBA" id="ARBA00012438"/>
    </source>
</evidence>
<dbReference type="InterPro" id="IPR003594">
    <property type="entry name" value="HATPase_dom"/>
</dbReference>
<dbReference type="PRINTS" id="PR00344">
    <property type="entry name" value="BCTRLSENSOR"/>
</dbReference>
<dbReference type="RefSeq" id="WP_010536441.1">
    <property type="nucleotide sequence ID" value="NZ_CABMFH010000003.1"/>
</dbReference>
<dbReference type="Pfam" id="PF07495">
    <property type="entry name" value="Y_Y_Y"/>
    <property type="match status" value="1"/>
</dbReference>
<dbReference type="SUPFAM" id="SSF47384">
    <property type="entry name" value="Homodimeric domain of signal transducing histidine kinase"/>
    <property type="match status" value="1"/>
</dbReference>
<feature type="domain" description="HTH araC/xylS-type" evidence="12">
    <location>
        <begin position="1263"/>
        <end position="1362"/>
    </location>
</feature>